<evidence type="ECO:0000313" key="2">
    <source>
        <dbReference type="Proteomes" id="UP000321935"/>
    </source>
</evidence>
<evidence type="ECO:0000313" key="1">
    <source>
        <dbReference type="EMBL" id="TXE12500.1"/>
    </source>
</evidence>
<gene>
    <name evidence="1" type="ORF">ESV85_07725</name>
</gene>
<dbReference type="Proteomes" id="UP000321935">
    <property type="component" value="Unassembled WGS sequence"/>
</dbReference>
<accession>A0A5C7AV08</accession>
<dbReference type="SUPFAM" id="SSF47226">
    <property type="entry name" value="Histidine-containing phosphotransfer domain, HPT domain"/>
    <property type="match status" value="1"/>
</dbReference>
<dbReference type="OrthoDB" id="1441381at2"/>
<reference evidence="1 2" key="1">
    <citation type="submission" date="2019-08" db="EMBL/GenBank/DDBJ databases">
        <title>Genomes sequence of Algoriphagus aquimarinus ACAM450.</title>
        <authorList>
            <person name="Bowman J.P."/>
        </authorList>
    </citation>
    <scope>NUCLEOTIDE SEQUENCE [LARGE SCALE GENOMIC DNA]</scope>
    <source>
        <strain evidence="1 2">ACAM 450</strain>
    </source>
</reference>
<name>A0A5C7AV08_9BACT</name>
<dbReference type="Gene3D" id="1.20.120.160">
    <property type="entry name" value="HPT domain"/>
    <property type="match status" value="1"/>
</dbReference>
<organism evidence="1 2">
    <name type="scientific">Algoriphagus aquimarinus</name>
    <dbReference type="NCBI Taxonomy" id="237018"/>
    <lineage>
        <taxon>Bacteria</taxon>
        <taxon>Pseudomonadati</taxon>
        <taxon>Bacteroidota</taxon>
        <taxon>Cytophagia</taxon>
        <taxon>Cytophagales</taxon>
        <taxon>Cyclobacteriaceae</taxon>
        <taxon>Algoriphagus</taxon>
    </lineage>
</organism>
<sequence length="122" mass="14348">MNPHHLHLELPSLSYLKFLSNGNKNFAIKLLQILKDELPEELDSYNKALKSKNHFRAAEIVHKINHKIAFFQMEQSSLLATEHELALREGKLNYQEYFLGIVTKILKFIPEFIEEPHELHSR</sequence>
<comment type="caution">
    <text evidence="1">The sequence shown here is derived from an EMBL/GenBank/DDBJ whole genome shotgun (WGS) entry which is preliminary data.</text>
</comment>
<dbReference type="EMBL" id="VORW01000003">
    <property type="protein sequence ID" value="TXE12500.1"/>
    <property type="molecule type" value="Genomic_DNA"/>
</dbReference>
<dbReference type="InterPro" id="IPR036641">
    <property type="entry name" value="HPT_dom_sf"/>
</dbReference>
<proteinExistence type="predicted"/>
<dbReference type="AlphaFoldDB" id="A0A5C7AV08"/>
<protein>
    <submittedName>
        <fullName evidence="1">Hpt domain-containing protein</fullName>
    </submittedName>
</protein>
<dbReference type="GO" id="GO:0000160">
    <property type="term" value="P:phosphorelay signal transduction system"/>
    <property type="evidence" value="ECO:0007669"/>
    <property type="project" value="InterPro"/>
</dbReference>